<dbReference type="EMBL" id="FWFL01000002">
    <property type="protein sequence ID" value="SLN23537.1"/>
    <property type="molecule type" value="Genomic_DNA"/>
</dbReference>
<dbReference type="RefSeq" id="WP_085891287.1">
    <property type="nucleotide sequence ID" value="NZ_FWFL01000002.1"/>
</dbReference>
<gene>
    <name evidence="1" type="ORF">PEL8287_01057</name>
</gene>
<dbReference type="AlphaFoldDB" id="A0A1Y5RRX0"/>
<accession>A0A1Y5RRX0</accession>
<organism evidence="1 2">
    <name type="scientific">Roseovarius litorisediminis</name>
    <dbReference type="NCBI Taxonomy" id="1312363"/>
    <lineage>
        <taxon>Bacteria</taxon>
        <taxon>Pseudomonadati</taxon>
        <taxon>Pseudomonadota</taxon>
        <taxon>Alphaproteobacteria</taxon>
        <taxon>Rhodobacterales</taxon>
        <taxon>Roseobacteraceae</taxon>
        <taxon>Roseovarius</taxon>
    </lineage>
</organism>
<evidence type="ECO:0000313" key="1">
    <source>
        <dbReference type="EMBL" id="SLN23537.1"/>
    </source>
</evidence>
<sequence>MSSVATQLGQSYSDHPLRKAFLRWQCRVRQMSMRDQDGRPDDAIMPAVLLPDQPEALGHIITVMNKAPGYSVTAELTHMAAKTNDPAQRRDAAIRFLSAGYFQNAVEFSDILTATFPPGSEGAKKIHDAGQCQLVFEAYAQTFDLTCKVWRLAPHNLLHQATMAHNRLFNPSIHPDTEVLGFEPDWGASSSDPAYS</sequence>
<proteinExistence type="predicted"/>
<name>A0A1Y5RRX0_9RHOB</name>
<evidence type="ECO:0000313" key="2">
    <source>
        <dbReference type="Proteomes" id="UP000193827"/>
    </source>
</evidence>
<reference evidence="1 2" key="1">
    <citation type="submission" date="2017-03" db="EMBL/GenBank/DDBJ databases">
        <authorList>
            <person name="Afonso C.L."/>
            <person name="Miller P.J."/>
            <person name="Scott M.A."/>
            <person name="Spackman E."/>
            <person name="Goraichik I."/>
            <person name="Dimitrov K.M."/>
            <person name="Suarez D.L."/>
            <person name="Swayne D.E."/>
        </authorList>
    </citation>
    <scope>NUCLEOTIDE SEQUENCE [LARGE SCALE GENOMIC DNA]</scope>
    <source>
        <strain evidence="1 2">CECT 8287</strain>
    </source>
</reference>
<keyword evidence="2" id="KW-1185">Reference proteome</keyword>
<dbReference type="OrthoDB" id="7739199at2"/>
<dbReference type="Proteomes" id="UP000193827">
    <property type="component" value="Unassembled WGS sequence"/>
</dbReference>
<protein>
    <submittedName>
        <fullName evidence="1">Uncharacterized protein</fullName>
    </submittedName>
</protein>